<dbReference type="Proteomes" id="UP000435112">
    <property type="component" value="Unassembled WGS sequence"/>
</dbReference>
<dbReference type="PANTHER" id="PTHR37558:SF1">
    <property type="entry name" value="HTH CENPB-TYPE DOMAIN-CONTAINING PROTEIN"/>
    <property type="match status" value="1"/>
</dbReference>
<evidence type="ECO:0000256" key="1">
    <source>
        <dbReference type="SAM" id="MobiDB-lite"/>
    </source>
</evidence>
<protein>
    <recommendedName>
        <fullName evidence="4">Myb-like domain-containing protein</fullName>
    </recommendedName>
</protein>
<feature type="non-terminal residue" evidence="2">
    <location>
        <position position="1"/>
    </location>
</feature>
<evidence type="ECO:0000313" key="2">
    <source>
        <dbReference type="EMBL" id="KAE8960405.1"/>
    </source>
</evidence>
<comment type="caution">
    <text evidence="2">The sequence shown here is derived from an EMBL/GenBank/DDBJ whole genome shotgun (WGS) entry which is preliminary data.</text>
</comment>
<name>A0A6A3GU19_9STRA</name>
<dbReference type="OrthoDB" id="163248at2759"/>
<reference evidence="2 3" key="1">
    <citation type="submission" date="2018-09" db="EMBL/GenBank/DDBJ databases">
        <title>Genomic investigation of the strawberry pathogen Phytophthora fragariae indicates pathogenicity is determined by transcriptional variation in three key races.</title>
        <authorList>
            <person name="Adams T.M."/>
            <person name="Armitage A.D."/>
            <person name="Sobczyk M.K."/>
            <person name="Bates H.J."/>
            <person name="Dunwell J.M."/>
            <person name="Nellist C.F."/>
            <person name="Harrison R.J."/>
        </authorList>
    </citation>
    <scope>NUCLEOTIDE SEQUENCE [LARGE SCALE GENOMIC DNA]</scope>
    <source>
        <strain evidence="2 3">SCRP324</strain>
    </source>
</reference>
<dbReference type="EMBL" id="QXFU01006664">
    <property type="protein sequence ID" value="KAE8960405.1"/>
    <property type="molecule type" value="Genomic_DNA"/>
</dbReference>
<evidence type="ECO:0000313" key="3">
    <source>
        <dbReference type="Proteomes" id="UP000435112"/>
    </source>
</evidence>
<organism evidence="2 3">
    <name type="scientific">Phytophthora rubi</name>
    <dbReference type="NCBI Taxonomy" id="129364"/>
    <lineage>
        <taxon>Eukaryota</taxon>
        <taxon>Sar</taxon>
        <taxon>Stramenopiles</taxon>
        <taxon>Oomycota</taxon>
        <taxon>Peronosporomycetes</taxon>
        <taxon>Peronosporales</taxon>
        <taxon>Peronosporaceae</taxon>
        <taxon>Phytophthora</taxon>
    </lineage>
</organism>
<feature type="region of interest" description="Disordered" evidence="1">
    <location>
        <begin position="241"/>
        <end position="272"/>
    </location>
</feature>
<sequence length="372" mass="42472">ASPRVSEGYTPRPVFEERVWMQASEYTRSTKSKNKTSCWLRGPAVQYGTRSSLPIAATCLQARAYRSSESRVPDDARKVAVLQGNNITTSADDEVARPLKTRKRFGPDEDLLLIKEVNWILPYRQGRNKVMKAWQGIAERLNKLSTFNMCSVNSKSCQNRFNTLLTRHRMQEVESARASGVDEEYTEFRGLMDDIVSDFDEWESERQRTKEQHVRESDAKETAGAVVRDSAMLRLRGQRLADAKRASEGDGNGEGLRCDASATAQSKETPTKAKNAILASLVPLMESQVEQAQGLQEVLREDILLRRQQHDEMLAVRKREREEEYQERRELREQEFKFRQAQMEAESQRISMMIAILSHHASAAQPKEGSDE</sequence>
<evidence type="ECO:0008006" key="4">
    <source>
        <dbReference type="Google" id="ProtNLM"/>
    </source>
</evidence>
<proteinExistence type="predicted"/>
<accession>A0A6A3GU19</accession>
<gene>
    <name evidence="2" type="ORF">PR002_g30227</name>
</gene>
<dbReference type="PANTHER" id="PTHR37558">
    <property type="entry name" value="HTH CENPB-TYPE DOMAIN-CONTAINING PROTEIN"/>
    <property type="match status" value="1"/>
</dbReference>
<dbReference type="AlphaFoldDB" id="A0A6A3GU19"/>